<feature type="transmembrane region" description="Helical" evidence="1">
    <location>
        <begin position="65"/>
        <end position="87"/>
    </location>
</feature>
<sequence>MNTASHKRDFAANARLPGIFALAACIGAVSTLAAYVLLNLIRLFTNLFFFGTLSFVERSPAGNTLGLWVIGVPVLGGLIAQCVKITAAEGIVSRSDLVKPSLSHFEEEHKRERFRRLVPTPARRRFAASRKAV</sequence>
<reference evidence="2 3" key="1">
    <citation type="submission" date="2018-06" db="EMBL/GenBank/DDBJ databases">
        <title>Genomic Encyclopedia of Type Strains, Phase III (KMG-III): the genomes of soil and plant-associated and newly described type strains.</title>
        <authorList>
            <person name="Whitman W."/>
        </authorList>
    </citation>
    <scope>NUCLEOTIDE SEQUENCE [LARGE SCALE GENOMIC DNA]</scope>
    <source>
        <strain evidence="2 3">LMG 23644</strain>
    </source>
</reference>
<proteinExistence type="predicted"/>
<protein>
    <recommendedName>
        <fullName evidence="4">Chloride channel protein</fullName>
    </recommendedName>
</protein>
<dbReference type="STRING" id="1169143.GCA_000383275_03086"/>
<evidence type="ECO:0008006" key="4">
    <source>
        <dbReference type="Google" id="ProtNLM"/>
    </source>
</evidence>
<comment type="caution">
    <text evidence="2">The sequence shown here is derived from an EMBL/GenBank/DDBJ whole genome shotgun (WGS) entry which is preliminary data.</text>
</comment>
<accession>A0A329CVK4</accession>
<organism evidence="2 3">
    <name type="scientific">Paraburkholderia bryophila</name>
    <dbReference type="NCBI Taxonomy" id="420952"/>
    <lineage>
        <taxon>Bacteria</taxon>
        <taxon>Pseudomonadati</taxon>
        <taxon>Pseudomonadota</taxon>
        <taxon>Betaproteobacteria</taxon>
        <taxon>Burkholderiales</taxon>
        <taxon>Burkholderiaceae</taxon>
        <taxon>Paraburkholderia</taxon>
    </lineage>
</organism>
<keyword evidence="1" id="KW-1133">Transmembrane helix</keyword>
<dbReference type="EMBL" id="QLTK01000001">
    <property type="protein sequence ID" value="RAS38796.1"/>
    <property type="molecule type" value="Genomic_DNA"/>
</dbReference>
<keyword evidence="1" id="KW-0812">Transmembrane</keyword>
<keyword evidence="1" id="KW-0472">Membrane</keyword>
<evidence type="ECO:0000256" key="1">
    <source>
        <dbReference type="SAM" id="Phobius"/>
    </source>
</evidence>
<name>A0A329CVK4_9BURK</name>
<evidence type="ECO:0000313" key="2">
    <source>
        <dbReference type="EMBL" id="RAS38796.1"/>
    </source>
</evidence>
<feature type="transmembrane region" description="Helical" evidence="1">
    <location>
        <begin position="20"/>
        <end position="45"/>
    </location>
</feature>
<dbReference type="AlphaFoldDB" id="A0A329CVK4"/>
<gene>
    <name evidence="2" type="ORF">BX591_101125</name>
</gene>
<dbReference type="Proteomes" id="UP000248918">
    <property type="component" value="Unassembled WGS sequence"/>
</dbReference>
<evidence type="ECO:0000313" key="3">
    <source>
        <dbReference type="Proteomes" id="UP000248918"/>
    </source>
</evidence>